<comment type="caution">
    <text evidence="1">The sequence shown here is derived from an EMBL/GenBank/DDBJ whole genome shotgun (WGS) entry which is preliminary data.</text>
</comment>
<dbReference type="Proteomes" id="UP000780801">
    <property type="component" value="Unassembled WGS sequence"/>
</dbReference>
<name>A0A9P6FV19_9FUNG</name>
<feature type="non-terminal residue" evidence="1">
    <location>
        <position position="180"/>
    </location>
</feature>
<evidence type="ECO:0000313" key="2">
    <source>
        <dbReference type="Proteomes" id="UP000780801"/>
    </source>
</evidence>
<protein>
    <submittedName>
        <fullName evidence="1">Uncharacterized protein</fullName>
    </submittedName>
</protein>
<sequence>MVNPVVMDIQSEVDRRDIGDGTRISHSEQDDVTPVYNTSVRGSTRVWTIILDYVWTPLQLLGVVIQNNIRYCIGCCRPRQQQPQSYDSEQEAALENWSKRSMGFGSNDFGRFQGQEQASVDLARSINMGTSVGEYNLPSPTLFSSPSSGPAPSLADKLRVDYVDLRDLHEENYSYDMLGQ</sequence>
<dbReference type="EMBL" id="JAABOA010001079">
    <property type="protein sequence ID" value="KAF9582363.1"/>
    <property type="molecule type" value="Genomic_DNA"/>
</dbReference>
<organism evidence="1 2">
    <name type="scientific">Lunasporangiospora selenospora</name>
    <dbReference type="NCBI Taxonomy" id="979761"/>
    <lineage>
        <taxon>Eukaryota</taxon>
        <taxon>Fungi</taxon>
        <taxon>Fungi incertae sedis</taxon>
        <taxon>Mucoromycota</taxon>
        <taxon>Mortierellomycotina</taxon>
        <taxon>Mortierellomycetes</taxon>
        <taxon>Mortierellales</taxon>
        <taxon>Mortierellaceae</taxon>
        <taxon>Lunasporangiospora</taxon>
    </lineage>
</organism>
<proteinExistence type="predicted"/>
<dbReference type="AlphaFoldDB" id="A0A9P6FV19"/>
<gene>
    <name evidence="1" type="ORF">BGW38_000299</name>
</gene>
<evidence type="ECO:0000313" key="1">
    <source>
        <dbReference type="EMBL" id="KAF9582363.1"/>
    </source>
</evidence>
<accession>A0A9P6FV19</accession>
<keyword evidence="2" id="KW-1185">Reference proteome</keyword>
<reference evidence="1" key="1">
    <citation type="journal article" date="2020" name="Fungal Divers.">
        <title>Resolving the Mortierellaceae phylogeny through synthesis of multi-gene phylogenetics and phylogenomics.</title>
        <authorList>
            <person name="Vandepol N."/>
            <person name="Liber J."/>
            <person name="Desiro A."/>
            <person name="Na H."/>
            <person name="Kennedy M."/>
            <person name="Barry K."/>
            <person name="Grigoriev I.V."/>
            <person name="Miller A.N."/>
            <person name="O'Donnell K."/>
            <person name="Stajich J.E."/>
            <person name="Bonito G."/>
        </authorList>
    </citation>
    <scope>NUCLEOTIDE SEQUENCE</scope>
    <source>
        <strain evidence="1">KOD1015</strain>
    </source>
</reference>